<sequence length="219" mass="24523">MRLIHVISIILIVLLVQCIASAETKKYQYKCELTDPAGDLEESNKDKGKDIVKLNLNSDGKELHVTAHFKDKLSTSLNKDMAGAVMRLNIDTDNKATTGGKPFFSKAAGFEYIIKIYACISYGDQGEACSGSLGNVKPVSYFSSFSPEKYQQDSNTSEGTHDFRWQSSRKDIKDTILEASIPYAEMGVKSGQTVRFLIREEDSFFNDTGFFPEFLFTFK</sequence>
<evidence type="ECO:0000313" key="2">
    <source>
        <dbReference type="Proteomes" id="UP000178943"/>
    </source>
</evidence>
<evidence type="ECO:0000313" key="1">
    <source>
        <dbReference type="EMBL" id="OGF67075.1"/>
    </source>
</evidence>
<dbReference type="Proteomes" id="UP000178943">
    <property type="component" value="Unassembled WGS sequence"/>
</dbReference>
<protein>
    <submittedName>
        <fullName evidence="1">Uncharacterized protein</fullName>
    </submittedName>
</protein>
<comment type="caution">
    <text evidence="1">The sequence shown here is derived from an EMBL/GenBank/DDBJ whole genome shotgun (WGS) entry which is preliminary data.</text>
</comment>
<accession>A0A1F5VUL7</accession>
<dbReference type="AlphaFoldDB" id="A0A1F5VUL7"/>
<dbReference type="EMBL" id="MFGW01000071">
    <property type="protein sequence ID" value="OGF67075.1"/>
    <property type="molecule type" value="Genomic_DNA"/>
</dbReference>
<organism evidence="1 2">
    <name type="scientific">Candidatus Fischerbacteria bacterium RBG_13_37_8</name>
    <dbReference type="NCBI Taxonomy" id="1817863"/>
    <lineage>
        <taxon>Bacteria</taxon>
        <taxon>Candidatus Fischeribacteriota</taxon>
    </lineage>
</organism>
<reference evidence="1 2" key="1">
    <citation type="journal article" date="2016" name="Nat. Commun.">
        <title>Thousands of microbial genomes shed light on interconnected biogeochemical processes in an aquifer system.</title>
        <authorList>
            <person name="Anantharaman K."/>
            <person name="Brown C.T."/>
            <person name="Hug L.A."/>
            <person name="Sharon I."/>
            <person name="Castelle C.J."/>
            <person name="Probst A.J."/>
            <person name="Thomas B.C."/>
            <person name="Singh A."/>
            <person name="Wilkins M.J."/>
            <person name="Karaoz U."/>
            <person name="Brodie E.L."/>
            <person name="Williams K.H."/>
            <person name="Hubbard S.S."/>
            <person name="Banfield J.F."/>
        </authorList>
    </citation>
    <scope>NUCLEOTIDE SEQUENCE [LARGE SCALE GENOMIC DNA]</scope>
</reference>
<name>A0A1F5VUL7_9BACT</name>
<proteinExistence type="predicted"/>
<gene>
    <name evidence="1" type="ORF">A2Y62_04740</name>
</gene>